<dbReference type="PROSITE" id="PS51186">
    <property type="entry name" value="GNAT"/>
    <property type="match status" value="1"/>
</dbReference>
<dbReference type="InterPro" id="IPR016181">
    <property type="entry name" value="Acyl_CoA_acyltransferase"/>
</dbReference>
<dbReference type="SUPFAM" id="SSF55729">
    <property type="entry name" value="Acyl-CoA N-acyltransferases (Nat)"/>
    <property type="match status" value="1"/>
</dbReference>
<dbReference type="Gene3D" id="3.40.630.30">
    <property type="match status" value="1"/>
</dbReference>
<comment type="caution">
    <text evidence="2">The sequence shown here is derived from an EMBL/GenBank/DDBJ whole genome shotgun (WGS) entry which is preliminary data.</text>
</comment>
<evidence type="ECO:0000259" key="1">
    <source>
        <dbReference type="PROSITE" id="PS51186"/>
    </source>
</evidence>
<organism evidence="2 3">
    <name type="scientific">Falsiroseomonas algicola</name>
    <dbReference type="NCBI Taxonomy" id="2716930"/>
    <lineage>
        <taxon>Bacteria</taxon>
        <taxon>Pseudomonadati</taxon>
        <taxon>Pseudomonadota</taxon>
        <taxon>Alphaproteobacteria</taxon>
        <taxon>Acetobacterales</taxon>
        <taxon>Roseomonadaceae</taxon>
        <taxon>Falsiroseomonas</taxon>
    </lineage>
</organism>
<dbReference type="GO" id="GO:0016747">
    <property type="term" value="F:acyltransferase activity, transferring groups other than amino-acyl groups"/>
    <property type="evidence" value="ECO:0007669"/>
    <property type="project" value="InterPro"/>
</dbReference>
<name>A0A6M1LLT1_9PROT</name>
<dbReference type="PANTHER" id="PTHR43792">
    <property type="entry name" value="GNAT FAMILY, PUTATIVE (AFU_ORTHOLOGUE AFUA_3G00765)-RELATED-RELATED"/>
    <property type="match status" value="1"/>
</dbReference>
<reference evidence="2 3" key="1">
    <citation type="submission" date="2020-02" db="EMBL/GenBank/DDBJ databases">
        <authorList>
            <person name="Kim H.M."/>
            <person name="Jeon C.O."/>
        </authorList>
    </citation>
    <scope>NUCLEOTIDE SEQUENCE [LARGE SCALE GENOMIC DNA]</scope>
    <source>
        <strain evidence="2 3">PeD5</strain>
    </source>
</reference>
<sequence length="195" mass="21624">MGQAKAPVTLHGPRVVLRPWRLPEDLDALFAINGDPEAMRFFPNVHDRAESDAWGARIAGLFGDRGYGFWVLELKGEGMVGVVGLQPVAFDAPFNDPAKPETEIGWRIATRFQRRGLAEEAARVALAYGFGPAGLDRIVAFTPPANVPSWSLMEKLGMRREGSFDHPRLAEGHPLRHQLLYAVTRRDWIDSRIGG</sequence>
<dbReference type="PANTHER" id="PTHR43792:SF1">
    <property type="entry name" value="N-ACETYLTRANSFERASE DOMAIN-CONTAINING PROTEIN"/>
    <property type="match status" value="1"/>
</dbReference>
<dbReference type="Pfam" id="PF13302">
    <property type="entry name" value="Acetyltransf_3"/>
    <property type="match status" value="1"/>
</dbReference>
<dbReference type="RefSeq" id="WP_164695190.1">
    <property type="nucleotide sequence ID" value="NZ_JAAIKB010000005.1"/>
</dbReference>
<evidence type="ECO:0000313" key="3">
    <source>
        <dbReference type="Proteomes" id="UP000475385"/>
    </source>
</evidence>
<dbReference type="EMBL" id="JAAIKB010000005">
    <property type="protein sequence ID" value="NGM21291.1"/>
    <property type="molecule type" value="Genomic_DNA"/>
</dbReference>
<protein>
    <submittedName>
        <fullName evidence="2">GNAT family N-acetyltransferase</fullName>
    </submittedName>
</protein>
<evidence type="ECO:0000313" key="2">
    <source>
        <dbReference type="EMBL" id="NGM21291.1"/>
    </source>
</evidence>
<proteinExistence type="predicted"/>
<dbReference type="InterPro" id="IPR051531">
    <property type="entry name" value="N-acetyltransferase"/>
</dbReference>
<feature type="domain" description="N-acetyltransferase" evidence="1">
    <location>
        <begin position="15"/>
        <end position="176"/>
    </location>
</feature>
<dbReference type="AlphaFoldDB" id="A0A6M1LLT1"/>
<dbReference type="InterPro" id="IPR000182">
    <property type="entry name" value="GNAT_dom"/>
</dbReference>
<dbReference type="Proteomes" id="UP000475385">
    <property type="component" value="Unassembled WGS sequence"/>
</dbReference>
<accession>A0A6M1LLT1</accession>
<keyword evidence="3" id="KW-1185">Reference proteome</keyword>
<reference evidence="2 3" key="2">
    <citation type="submission" date="2020-03" db="EMBL/GenBank/DDBJ databases">
        <title>Roseomonas stagni sp. nov., isolated from pond water in Japan.</title>
        <authorList>
            <person name="Furuhata K."/>
            <person name="Miyamoto H."/>
            <person name="Goto K."/>
        </authorList>
    </citation>
    <scope>NUCLEOTIDE SEQUENCE [LARGE SCALE GENOMIC DNA]</scope>
    <source>
        <strain evidence="2 3">PeD5</strain>
    </source>
</reference>
<gene>
    <name evidence="2" type="ORF">G3576_14805</name>
</gene>